<dbReference type="RefSeq" id="XP_047760747.1">
    <property type="nucleotide sequence ID" value="XM_047903118.1"/>
</dbReference>
<keyword evidence="2" id="KW-0808">Transferase</keyword>
<evidence type="ECO:0000256" key="2">
    <source>
        <dbReference type="ARBA" id="ARBA00022679"/>
    </source>
</evidence>
<feature type="region of interest" description="Disordered" evidence="6">
    <location>
        <begin position="223"/>
        <end position="533"/>
    </location>
</feature>
<feature type="compositionally biased region" description="Low complexity" evidence="6">
    <location>
        <begin position="368"/>
        <end position="378"/>
    </location>
</feature>
<proteinExistence type="predicted"/>
<dbReference type="SUPFAM" id="SSF56112">
    <property type="entry name" value="Protein kinase-like (PK-like)"/>
    <property type="match status" value="1"/>
</dbReference>
<feature type="compositionally biased region" description="Basic and acidic residues" evidence="6">
    <location>
        <begin position="418"/>
        <end position="438"/>
    </location>
</feature>
<dbReference type="EMBL" id="CP090166">
    <property type="protein sequence ID" value="UJO16381.1"/>
    <property type="molecule type" value="Genomic_DNA"/>
</dbReference>
<dbReference type="AlphaFoldDB" id="A0A9Q8P7T9"/>
<evidence type="ECO:0000313" key="9">
    <source>
        <dbReference type="Proteomes" id="UP000756132"/>
    </source>
</evidence>
<feature type="compositionally biased region" description="Acidic residues" evidence="6">
    <location>
        <begin position="439"/>
        <end position="458"/>
    </location>
</feature>
<feature type="compositionally biased region" description="Acidic residues" evidence="6">
    <location>
        <begin position="396"/>
        <end position="406"/>
    </location>
</feature>
<dbReference type="Gene3D" id="1.10.510.10">
    <property type="entry name" value="Transferase(Phosphotransferase) domain 1"/>
    <property type="match status" value="1"/>
</dbReference>
<dbReference type="EC" id="2.7.11.1" evidence="1"/>
<feature type="compositionally biased region" description="Acidic residues" evidence="6">
    <location>
        <begin position="497"/>
        <end position="510"/>
    </location>
</feature>
<dbReference type="OrthoDB" id="310217at2759"/>
<keyword evidence="5" id="KW-0067">ATP-binding</keyword>
<evidence type="ECO:0000256" key="3">
    <source>
        <dbReference type="ARBA" id="ARBA00022741"/>
    </source>
</evidence>
<keyword evidence="3" id="KW-0547">Nucleotide-binding</keyword>
<dbReference type="Pfam" id="PF00069">
    <property type="entry name" value="Pkinase"/>
    <property type="match status" value="1"/>
</dbReference>
<dbReference type="GO" id="GO:0004674">
    <property type="term" value="F:protein serine/threonine kinase activity"/>
    <property type="evidence" value="ECO:0007669"/>
    <property type="project" value="UniProtKB-EC"/>
</dbReference>
<accession>A0A9Q8P7T9</accession>
<dbReference type="PROSITE" id="PS50011">
    <property type="entry name" value="PROTEIN_KINASE_DOM"/>
    <property type="match status" value="1"/>
</dbReference>
<dbReference type="InterPro" id="IPR008271">
    <property type="entry name" value="Ser/Thr_kinase_AS"/>
</dbReference>
<reference evidence="8" key="1">
    <citation type="submission" date="2021-12" db="EMBL/GenBank/DDBJ databases">
        <authorList>
            <person name="Zaccaron A."/>
            <person name="Stergiopoulos I."/>
        </authorList>
    </citation>
    <scope>NUCLEOTIDE SEQUENCE</scope>
    <source>
        <strain evidence="8">Race5_Kim</strain>
    </source>
</reference>
<dbReference type="InterPro" id="IPR000719">
    <property type="entry name" value="Prot_kinase_dom"/>
</dbReference>
<keyword evidence="4" id="KW-0418">Kinase</keyword>
<evidence type="ECO:0000256" key="5">
    <source>
        <dbReference type="ARBA" id="ARBA00022840"/>
    </source>
</evidence>
<feature type="compositionally biased region" description="Basic and acidic residues" evidence="6">
    <location>
        <begin position="223"/>
        <end position="240"/>
    </location>
</feature>
<dbReference type="SMART" id="SM00220">
    <property type="entry name" value="S_TKc"/>
    <property type="match status" value="1"/>
</dbReference>
<evidence type="ECO:0000259" key="7">
    <source>
        <dbReference type="PROSITE" id="PS50011"/>
    </source>
</evidence>
<evidence type="ECO:0000313" key="8">
    <source>
        <dbReference type="EMBL" id="UJO16381.1"/>
    </source>
</evidence>
<dbReference type="InterPro" id="IPR011009">
    <property type="entry name" value="Kinase-like_dom_sf"/>
</dbReference>
<dbReference type="KEGG" id="ffu:CLAFUR5_03970"/>
<dbReference type="InterPro" id="IPR050660">
    <property type="entry name" value="NEK_Ser/Thr_kinase"/>
</dbReference>
<organism evidence="8 9">
    <name type="scientific">Passalora fulva</name>
    <name type="common">Tomato leaf mold</name>
    <name type="synonym">Cladosporium fulvum</name>
    <dbReference type="NCBI Taxonomy" id="5499"/>
    <lineage>
        <taxon>Eukaryota</taxon>
        <taxon>Fungi</taxon>
        <taxon>Dikarya</taxon>
        <taxon>Ascomycota</taxon>
        <taxon>Pezizomycotina</taxon>
        <taxon>Dothideomycetes</taxon>
        <taxon>Dothideomycetidae</taxon>
        <taxon>Mycosphaerellales</taxon>
        <taxon>Mycosphaerellaceae</taxon>
        <taxon>Fulvia</taxon>
    </lineage>
</organism>
<protein>
    <recommendedName>
        <fullName evidence="1">non-specific serine/threonine protein kinase</fullName>
        <ecNumber evidence="1">2.7.11.1</ecNumber>
    </recommendedName>
</protein>
<reference evidence="8" key="2">
    <citation type="journal article" date="2022" name="Microb. Genom.">
        <title>A chromosome-scale genome assembly of the tomato pathogen Cladosporium fulvum reveals a compartmentalized genome architecture and the presence of a dispensable chromosome.</title>
        <authorList>
            <person name="Zaccaron A.Z."/>
            <person name="Chen L.H."/>
            <person name="Samaras A."/>
            <person name="Stergiopoulos I."/>
        </authorList>
    </citation>
    <scope>NUCLEOTIDE SEQUENCE</scope>
    <source>
        <strain evidence="8">Race5_Kim</strain>
    </source>
</reference>
<keyword evidence="9" id="KW-1185">Reference proteome</keyword>
<dbReference type="PANTHER" id="PTHR43671:SF13">
    <property type="entry name" value="SERINE_THREONINE-PROTEIN KINASE NEK2"/>
    <property type="match status" value="1"/>
</dbReference>
<sequence>MFFIALQQQRRTKNNTPFRLRREQRTLQRVHRYCDTNNAARACQIQQTNNTMASAEKENWQLLLKWERSEVPNPPGITDIALHQLTRRYWDTLRNKREYLAILRAVVTSMALTRSHHTKFLRRQRELRNSQNQDSFARYCSKQDRLYANVNKTLQDVLDHKRQMQGELLVLECAQGECLDRVGSREHTRNLVKKQAREIEETKWLMEAFEEEKGRYLHWDHDASDKKRKAHEMEDVETRRQKAARVAAGGGKAEVSGGAGKGGRTRGGLRKVAATGEQAAGDGGDDGSDEEKRDRKARPKDRADLPPRQRKKADEDGDEDESDPEDELAEDIQDAPAPNQEGIEQNTGDAEAPERDTVTAQGGGTAAGAGDPDNGNSDSSDDDEGKGDPNLTPLASDDEGNDDENGTQDPKPTPPASDDERSEMPKITEDDVVRREGGGEEEDELDLNDNDSGLDDFNAEPGVERGGDTNAPGQSASPARARDEEHAQLNADSPTGDTEDIVERDLDDPSDNQPPGREDAEEPDTGSERAAREGAIDQYYKDLKEYGDVSEACLQYAAKQLDRLRSDEEKDPRLFFEIMNAVVSERDVVWEDAPDVEVFYAEIQQRGEFMARLGEHENCQRVVRYAQNHLFGQNDVARRVTVIGQLIGRHGLGPVWDRMPALVEYVSGTIDVAASLDDPSSFDSEKSGIEGSWNALGEIGSGGFGKATLWVKVDALGRPVDKTVIKSVDLGRKGGGQWNSSEYWRADVNNRLPREYALPKSVNLLPESFNVVETRSYVVYEERQIYNIYLEYCPRGSLGDWLKRYQKVSTLLDSNGAPVQGRIPVRVLWSIFEALASAVCLMHKGYLPGSQAPLKENFTPFVHRDIKPDNVFLADPDETFWPQIPVAKMGDFGCCVLKEDVEGAVTRGTEGWRAPEMEEYAPFEGYEDDFPEEYDPEDYAMRYPPTASSDIWSLGRVMLCLVNLEDPLKIPPWRFDQNEGLPRPYTDPLDTSSGLHSGSYYADVEAYYPTEMRELVEDCLQMEPSERIKPADLWSAVHSHVAAGKGLRGRTLREMPRGGLGEELLLVDHVDSKNWIKDS</sequence>
<evidence type="ECO:0000256" key="1">
    <source>
        <dbReference type="ARBA" id="ARBA00012513"/>
    </source>
</evidence>
<dbReference type="GeneID" id="71983848"/>
<feature type="compositionally biased region" description="Gly residues" evidence="6">
    <location>
        <begin position="248"/>
        <end position="262"/>
    </location>
</feature>
<dbReference type="Proteomes" id="UP000756132">
    <property type="component" value="Chromosome 4"/>
</dbReference>
<dbReference type="PROSITE" id="PS00108">
    <property type="entry name" value="PROTEIN_KINASE_ST"/>
    <property type="match status" value="1"/>
</dbReference>
<feature type="domain" description="Protein kinase" evidence="7">
    <location>
        <begin position="693"/>
        <end position="1041"/>
    </location>
</feature>
<evidence type="ECO:0000256" key="6">
    <source>
        <dbReference type="SAM" id="MobiDB-lite"/>
    </source>
</evidence>
<feature type="compositionally biased region" description="Basic and acidic residues" evidence="6">
    <location>
        <begin position="290"/>
        <end position="307"/>
    </location>
</feature>
<dbReference type="GO" id="GO:0005524">
    <property type="term" value="F:ATP binding"/>
    <property type="evidence" value="ECO:0007669"/>
    <property type="project" value="UniProtKB-KW"/>
</dbReference>
<feature type="compositionally biased region" description="Acidic residues" evidence="6">
    <location>
        <begin position="315"/>
        <end position="333"/>
    </location>
</feature>
<evidence type="ECO:0000256" key="4">
    <source>
        <dbReference type="ARBA" id="ARBA00022777"/>
    </source>
</evidence>
<name>A0A9Q8P7T9_PASFU</name>
<dbReference type="PANTHER" id="PTHR43671">
    <property type="entry name" value="SERINE/THREONINE-PROTEIN KINASE NEK"/>
    <property type="match status" value="1"/>
</dbReference>
<gene>
    <name evidence="8" type="ORF">CLAFUR5_03970</name>
</gene>
<dbReference type="CDD" id="cd00180">
    <property type="entry name" value="PKc"/>
    <property type="match status" value="1"/>
</dbReference>